<evidence type="ECO:0000313" key="3">
    <source>
        <dbReference type="Proteomes" id="UP001195941"/>
    </source>
</evidence>
<dbReference type="Proteomes" id="UP001195941">
    <property type="component" value="Unassembled WGS sequence"/>
</dbReference>
<protein>
    <submittedName>
        <fullName evidence="2">DUF2059 domain-containing protein</fullName>
    </submittedName>
</protein>
<accession>A0ABS5HLT5</accession>
<feature type="signal peptide" evidence="1">
    <location>
        <begin position="1"/>
        <end position="20"/>
    </location>
</feature>
<evidence type="ECO:0000313" key="2">
    <source>
        <dbReference type="EMBL" id="MBR9649766.1"/>
    </source>
</evidence>
<keyword evidence="3" id="KW-1185">Reference proteome</keyword>
<dbReference type="EMBL" id="JADMKU010000001">
    <property type="protein sequence ID" value="MBR9649766.1"/>
    <property type="molecule type" value="Genomic_DNA"/>
</dbReference>
<reference evidence="2 3" key="1">
    <citation type="journal article" date="2021" name="Arch. Microbiol.">
        <title>Thalassobius aquimarinus sp. nov., isolated from the Sea of Japan seashore.</title>
        <authorList>
            <person name="Kurilenko V.V."/>
            <person name="Romanenko L.A."/>
            <person name="Chernysheva N.Y."/>
            <person name="Velansky P.V."/>
            <person name="Tekutyeva L.A."/>
            <person name="Isaeva M.P."/>
            <person name="Mikhailov V.V."/>
        </authorList>
    </citation>
    <scope>NUCLEOTIDE SEQUENCE [LARGE SCALE GENOMIC DNA]</scope>
    <source>
        <strain evidence="2 3">KMM 8518</strain>
    </source>
</reference>
<name>A0ABS5HLT5_9RHOB</name>
<proteinExistence type="predicted"/>
<comment type="caution">
    <text evidence="2">The sequence shown here is derived from an EMBL/GenBank/DDBJ whole genome shotgun (WGS) entry which is preliminary data.</text>
</comment>
<evidence type="ECO:0000256" key="1">
    <source>
        <dbReference type="SAM" id="SignalP"/>
    </source>
</evidence>
<sequence length="272" mass="30527">MRRFLFILSMLVLTVQSAAAATRAEIDNLFDLLRIEEMLEVMRDEGIAYGDSLADDMLPGGTSPGWQAIVRRIHDPEKMGEILRTTFDDSFADADPVPLLEFFGSEIGRHIVEQELEARRAFLDRDFSDRAVEKFRAQEEPHDPHLAAIDRFVSVNDLIEYNVSGALNANYMFFLGLAHGGAINLSDEDILREVWATEEMTRTDTRDWIYGYLMVAYDALSIAEIEAYTALAETPAGQALNKALFAGFDEMYRLISLSLGLGLALQMEGETL</sequence>
<organism evidence="2 3">
    <name type="scientific">Thalassovita aquimarina</name>
    <dbReference type="NCBI Taxonomy" id="2785917"/>
    <lineage>
        <taxon>Bacteria</taxon>
        <taxon>Pseudomonadati</taxon>
        <taxon>Pseudomonadota</taxon>
        <taxon>Alphaproteobacteria</taxon>
        <taxon>Rhodobacterales</taxon>
        <taxon>Roseobacteraceae</taxon>
        <taxon>Thalassovita</taxon>
    </lineage>
</organism>
<keyword evidence="1" id="KW-0732">Signal</keyword>
<gene>
    <name evidence="2" type="ORF">IT775_01350</name>
</gene>
<dbReference type="RefSeq" id="WP_212699265.1">
    <property type="nucleotide sequence ID" value="NZ_JADMKU010000001.1"/>
</dbReference>
<feature type="chain" id="PRO_5045406649" evidence="1">
    <location>
        <begin position="21"/>
        <end position="272"/>
    </location>
</feature>